<dbReference type="EMBL" id="JAPWDS010000002">
    <property type="protein sequence ID" value="KAJ5513566.1"/>
    <property type="molecule type" value="Genomic_DNA"/>
</dbReference>
<sequence>MPDVLIVNDNASFASSDTFSTQDSIEQPQHPLRRRNTVSRLTKRVSKKISQTILGAGVQEHQLSEKNLKNLNHTTNIDSHNLRSPAHQVHEIKIYDAIHEDIEEECPAFDVEAARDMRLQQSYAAFCQNFTLSGTTTTSRRFDLSMGMEWADEHTQSSHTVQTLEYNDTSELLGSHANPEPIRVHSRPRPDTVAFPTSCPSTDLDNTPISHSATVEKSSSELPVTETSKVQKDLKITPNSNYPQPPPHIITPTVWMDMQRDERERKSSRRQRLLNPFRSWFMTSQPAWGRRYEVVE</sequence>
<gene>
    <name evidence="1" type="ORF">N7463_003118</name>
</gene>
<organism evidence="1 2">
    <name type="scientific">Penicillium fimorum</name>
    <dbReference type="NCBI Taxonomy" id="1882269"/>
    <lineage>
        <taxon>Eukaryota</taxon>
        <taxon>Fungi</taxon>
        <taxon>Dikarya</taxon>
        <taxon>Ascomycota</taxon>
        <taxon>Pezizomycotina</taxon>
        <taxon>Eurotiomycetes</taxon>
        <taxon>Eurotiomycetidae</taxon>
        <taxon>Eurotiales</taxon>
        <taxon>Aspergillaceae</taxon>
        <taxon>Penicillium</taxon>
    </lineage>
</organism>
<name>A0A9W9Y0J2_9EURO</name>
<keyword evidence="2" id="KW-1185">Reference proteome</keyword>
<evidence type="ECO:0000313" key="2">
    <source>
        <dbReference type="Proteomes" id="UP001149954"/>
    </source>
</evidence>
<reference evidence="1" key="1">
    <citation type="submission" date="2022-12" db="EMBL/GenBank/DDBJ databases">
        <authorList>
            <person name="Petersen C."/>
        </authorList>
    </citation>
    <scope>NUCLEOTIDE SEQUENCE</scope>
    <source>
        <strain evidence="1">IBT 29495</strain>
    </source>
</reference>
<comment type="caution">
    <text evidence="1">The sequence shown here is derived from an EMBL/GenBank/DDBJ whole genome shotgun (WGS) entry which is preliminary data.</text>
</comment>
<protein>
    <submittedName>
        <fullName evidence="1">Uncharacterized protein</fullName>
    </submittedName>
</protein>
<dbReference type="AlphaFoldDB" id="A0A9W9Y0J2"/>
<accession>A0A9W9Y0J2</accession>
<dbReference type="OrthoDB" id="4360435at2759"/>
<dbReference type="Proteomes" id="UP001149954">
    <property type="component" value="Unassembled WGS sequence"/>
</dbReference>
<proteinExistence type="predicted"/>
<evidence type="ECO:0000313" key="1">
    <source>
        <dbReference type="EMBL" id="KAJ5513566.1"/>
    </source>
</evidence>
<reference evidence="1" key="2">
    <citation type="journal article" date="2023" name="IMA Fungus">
        <title>Comparative genomic study of the Penicillium genus elucidates a diverse pangenome and 15 lateral gene transfer events.</title>
        <authorList>
            <person name="Petersen C."/>
            <person name="Sorensen T."/>
            <person name="Nielsen M.R."/>
            <person name="Sondergaard T.E."/>
            <person name="Sorensen J.L."/>
            <person name="Fitzpatrick D.A."/>
            <person name="Frisvad J.C."/>
            <person name="Nielsen K.L."/>
        </authorList>
    </citation>
    <scope>NUCLEOTIDE SEQUENCE</scope>
    <source>
        <strain evidence="1">IBT 29495</strain>
    </source>
</reference>